<proteinExistence type="predicted"/>
<evidence type="ECO:0008006" key="4">
    <source>
        <dbReference type="Google" id="ProtNLM"/>
    </source>
</evidence>
<feature type="signal peptide" evidence="1">
    <location>
        <begin position="1"/>
        <end position="31"/>
    </location>
</feature>
<organism evidence="2 3">
    <name type="scientific">Streptomyces lacrimifluminis</name>
    <dbReference type="NCBI Taxonomy" id="1500077"/>
    <lineage>
        <taxon>Bacteria</taxon>
        <taxon>Bacillati</taxon>
        <taxon>Actinomycetota</taxon>
        <taxon>Actinomycetes</taxon>
        <taxon>Kitasatosporales</taxon>
        <taxon>Streptomycetaceae</taxon>
        <taxon>Streptomyces</taxon>
    </lineage>
</organism>
<feature type="chain" id="PRO_5038008627" description="Secreted protein" evidence="1">
    <location>
        <begin position="32"/>
        <end position="168"/>
    </location>
</feature>
<dbReference type="AlphaFoldDB" id="A0A917NYS9"/>
<dbReference type="RefSeq" id="WP_189149033.1">
    <property type="nucleotide sequence ID" value="NZ_BAABER010000012.1"/>
</dbReference>
<protein>
    <recommendedName>
        <fullName evidence="4">Secreted protein</fullName>
    </recommendedName>
</protein>
<sequence>MHSIRRIFSVGTAAFVLGAGLLAGSSGAAQAAASDCTGGANGFTDIPDSLSGRGVAGAGALVISDPHAVASWAMQSGTVGGRQMGWGVLSTGGAGDWGPRVRASVWMYVTNDNKATTILCGPFEVQSAGTRITTPAYPTSSSASRAFQVCAVLSSPGEIAGATCSPWW</sequence>
<evidence type="ECO:0000313" key="2">
    <source>
        <dbReference type="EMBL" id="GGJ41939.1"/>
    </source>
</evidence>
<accession>A0A917NYS9</accession>
<evidence type="ECO:0000313" key="3">
    <source>
        <dbReference type="Proteomes" id="UP000625682"/>
    </source>
</evidence>
<gene>
    <name evidence="2" type="ORF">GCM10012282_43350</name>
</gene>
<dbReference type="Proteomes" id="UP000625682">
    <property type="component" value="Unassembled WGS sequence"/>
</dbReference>
<reference evidence="2" key="2">
    <citation type="submission" date="2020-09" db="EMBL/GenBank/DDBJ databases">
        <authorList>
            <person name="Sun Q."/>
            <person name="Zhou Y."/>
        </authorList>
    </citation>
    <scope>NUCLEOTIDE SEQUENCE</scope>
    <source>
        <strain evidence="2">CGMCC 4.7272</strain>
    </source>
</reference>
<keyword evidence="1" id="KW-0732">Signal</keyword>
<reference evidence="2" key="1">
    <citation type="journal article" date="2014" name="Int. J. Syst. Evol. Microbiol.">
        <title>Complete genome sequence of Corynebacterium casei LMG S-19264T (=DSM 44701T), isolated from a smear-ripened cheese.</title>
        <authorList>
            <consortium name="US DOE Joint Genome Institute (JGI-PGF)"/>
            <person name="Walter F."/>
            <person name="Albersmeier A."/>
            <person name="Kalinowski J."/>
            <person name="Ruckert C."/>
        </authorList>
    </citation>
    <scope>NUCLEOTIDE SEQUENCE</scope>
    <source>
        <strain evidence="2">CGMCC 4.7272</strain>
    </source>
</reference>
<dbReference type="EMBL" id="BMMU01000013">
    <property type="protein sequence ID" value="GGJ41939.1"/>
    <property type="molecule type" value="Genomic_DNA"/>
</dbReference>
<evidence type="ECO:0000256" key="1">
    <source>
        <dbReference type="SAM" id="SignalP"/>
    </source>
</evidence>
<comment type="caution">
    <text evidence="2">The sequence shown here is derived from an EMBL/GenBank/DDBJ whole genome shotgun (WGS) entry which is preliminary data.</text>
</comment>
<name>A0A917NYS9_9ACTN</name>
<keyword evidence="3" id="KW-1185">Reference proteome</keyword>